<keyword evidence="1" id="KW-0812">Transmembrane</keyword>
<dbReference type="Proteomes" id="UP000078200">
    <property type="component" value="Unassembled WGS sequence"/>
</dbReference>
<name>A0A1A9VSY1_GLOAU</name>
<evidence type="ECO:0000256" key="1">
    <source>
        <dbReference type="SAM" id="Phobius"/>
    </source>
</evidence>
<dbReference type="VEuPathDB" id="VectorBase:GAUT046424"/>
<evidence type="ECO:0000313" key="3">
    <source>
        <dbReference type="Proteomes" id="UP000078200"/>
    </source>
</evidence>
<proteinExistence type="predicted"/>
<evidence type="ECO:0000313" key="2">
    <source>
        <dbReference type="EnsemblMetazoa" id="GAUT046424-PA"/>
    </source>
</evidence>
<protein>
    <submittedName>
        <fullName evidence="2">Uncharacterized protein</fullName>
    </submittedName>
</protein>
<dbReference type="PANTHER" id="PTHR20997">
    <property type="entry name" value="EG:BACR42I17.2 PROTEIN-RELATED"/>
    <property type="match status" value="1"/>
</dbReference>
<keyword evidence="1" id="KW-1133">Transmembrane helix</keyword>
<dbReference type="EnsemblMetazoa" id="GAUT046424-RA">
    <property type="protein sequence ID" value="GAUT046424-PA"/>
    <property type="gene ID" value="GAUT046424"/>
</dbReference>
<keyword evidence="3" id="KW-1185">Reference proteome</keyword>
<dbReference type="STRING" id="7395.A0A1A9VSY1"/>
<keyword evidence="1" id="KW-0472">Membrane</keyword>
<organism evidence="2 3">
    <name type="scientific">Glossina austeni</name>
    <name type="common">Savannah tsetse fly</name>
    <dbReference type="NCBI Taxonomy" id="7395"/>
    <lineage>
        <taxon>Eukaryota</taxon>
        <taxon>Metazoa</taxon>
        <taxon>Ecdysozoa</taxon>
        <taxon>Arthropoda</taxon>
        <taxon>Hexapoda</taxon>
        <taxon>Insecta</taxon>
        <taxon>Pterygota</taxon>
        <taxon>Neoptera</taxon>
        <taxon>Endopterygota</taxon>
        <taxon>Diptera</taxon>
        <taxon>Brachycera</taxon>
        <taxon>Muscomorpha</taxon>
        <taxon>Hippoboscoidea</taxon>
        <taxon>Glossinidae</taxon>
        <taxon>Glossina</taxon>
    </lineage>
</organism>
<feature type="transmembrane region" description="Helical" evidence="1">
    <location>
        <begin position="330"/>
        <end position="350"/>
    </location>
</feature>
<accession>A0A1A9VSY1</accession>
<dbReference type="InterPro" id="IPR009832">
    <property type="entry name" value="DUF1397"/>
</dbReference>
<sequence length="352" mass="39957">MYGICSEAFHKIQLGLQRKQERNFKLLAHVVYFNRWSVSVMINMLNLKLWTAIAMIVYAMHLGITQTQAFDVAKQLDGLRKQFLPVEYRNINFTVDELKRVFSAKCKKVSGLENPTLYEEVESSATTAIACLTSLVNLTAMQEEINIARPLGELDTVFSRYCEKAPTIERCLQNFNEVIQPCLSPAEKTQNTIMMRLAAGLMHFMCTRGGDHLALFVAEDGPECFEANKEAIMHCANTSFSEFLSNTTTIPDLYNLPDLVLQPEHCLDLQRFETCTIHHLEQCQEYTPANVAESVFRFIKNETSCKEWMQSETTQRSILKNTKSSAPSQVIGNLLYIFTISLGLIALIVIKL</sequence>
<dbReference type="PANTHER" id="PTHR20997:SF2">
    <property type="entry name" value="EG:BACR42I17.2 PROTEIN-RELATED"/>
    <property type="match status" value="1"/>
</dbReference>
<dbReference type="AlphaFoldDB" id="A0A1A9VSY1"/>
<reference evidence="2" key="1">
    <citation type="submission" date="2020-05" db="UniProtKB">
        <authorList>
            <consortium name="EnsemblMetazoa"/>
        </authorList>
    </citation>
    <scope>IDENTIFICATION</scope>
    <source>
        <strain evidence="2">TTRI</strain>
    </source>
</reference>
<dbReference type="Pfam" id="PF07165">
    <property type="entry name" value="DUF1397"/>
    <property type="match status" value="1"/>
</dbReference>